<evidence type="ECO:0000256" key="7">
    <source>
        <dbReference type="ARBA" id="ARBA00022692"/>
    </source>
</evidence>
<keyword evidence="12" id="KW-0732">Signal</keyword>
<keyword evidence="10" id="KW-1133">Transmembrane helix</keyword>
<evidence type="ECO:0000256" key="5">
    <source>
        <dbReference type="ARBA" id="ARBA00022640"/>
    </source>
</evidence>
<keyword evidence="7" id="KW-0812">Transmembrane</keyword>
<evidence type="ECO:0000256" key="12">
    <source>
        <dbReference type="SAM" id="SignalP"/>
    </source>
</evidence>
<dbReference type="GO" id="GO:0008233">
    <property type="term" value="F:peptidase activity"/>
    <property type="evidence" value="ECO:0007669"/>
    <property type="project" value="UniProtKB-KW"/>
</dbReference>
<dbReference type="PANTHER" id="PTHR31412">
    <property type="entry name" value="ZINC METALLOPROTEASE EGY1"/>
    <property type="match status" value="1"/>
</dbReference>
<keyword evidence="4" id="KW-0150">Chloroplast</keyword>
<reference evidence="13" key="1">
    <citation type="submission" date="2021-01" db="EMBL/GenBank/DDBJ databases">
        <authorList>
            <person name="Corre E."/>
            <person name="Pelletier E."/>
            <person name="Niang G."/>
            <person name="Scheremetjew M."/>
            <person name="Finn R."/>
            <person name="Kale V."/>
            <person name="Holt S."/>
            <person name="Cochrane G."/>
            <person name="Meng A."/>
            <person name="Brown T."/>
            <person name="Cohen L."/>
        </authorList>
    </citation>
    <scope>NUCLEOTIDE SEQUENCE</scope>
    <source>
        <strain evidence="13">CCMP281</strain>
    </source>
</reference>
<evidence type="ECO:0000256" key="10">
    <source>
        <dbReference type="ARBA" id="ARBA00022989"/>
    </source>
</evidence>
<dbReference type="GO" id="GO:0009507">
    <property type="term" value="C:chloroplast"/>
    <property type="evidence" value="ECO:0007669"/>
    <property type="project" value="UniProtKB-SubCell"/>
</dbReference>
<dbReference type="InterPro" id="IPR044838">
    <property type="entry name" value="EGY1-like"/>
</dbReference>
<keyword evidence="6" id="KW-0645">Protease</keyword>
<keyword evidence="11" id="KW-0472">Membrane</keyword>
<dbReference type="GO" id="GO:0006508">
    <property type="term" value="P:proteolysis"/>
    <property type="evidence" value="ECO:0007669"/>
    <property type="project" value="UniProtKB-KW"/>
</dbReference>
<organism evidence="13">
    <name type="scientific">Haptolina ericina</name>
    <dbReference type="NCBI Taxonomy" id="156174"/>
    <lineage>
        <taxon>Eukaryota</taxon>
        <taxon>Haptista</taxon>
        <taxon>Haptophyta</taxon>
        <taxon>Prymnesiophyceae</taxon>
        <taxon>Prymnesiales</taxon>
        <taxon>Prymnesiaceae</taxon>
        <taxon>Haptolina</taxon>
    </lineage>
</organism>
<protein>
    <submittedName>
        <fullName evidence="13">Uncharacterized protein</fullName>
    </submittedName>
</protein>
<keyword evidence="9" id="KW-0809">Transit peptide</keyword>
<evidence type="ECO:0000256" key="1">
    <source>
        <dbReference type="ARBA" id="ARBA00004141"/>
    </source>
</evidence>
<feature type="signal peptide" evidence="12">
    <location>
        <begin position="1"/>
        <end position="16"/>
    </location>
</feature>
<feature type="chain" id="PRO_5031092888" evidence="12">
    <location>
        <begin position="17"/>
        <end position="196"/>
    </location>
</feature>
<dbReference type="EMBL" id="HBHX01033617">
    <property type="protein sequence ID" value="CAE0117973.1"/>
    <property type="molecule type" value="Transcribed_RNA"/>
</dbReference>
<evidence type="ECO:0000313" key="13">
    <source>
        <dbReference type="EMBL" id="CAE0117973.1"/>
    </source>
</evidence>
<dbReference type="AlphaFoldDB" id="A0A7S3EZP4"/>
<evidence type="ECO:0000256" key="2">
    <source>
        <dbReference type="ARBA" id="ARBA00004229"/>
    </source>
</evidence>
<comment type="subcellular location">
    <subcellularLocation>
        <location evidence="1">Membrane</location>
        <topology evidence="1">Multi-pass membrane protein</topology>
    </subcellularLocation>
    <subcellularLocation>
        <location evidence="2">Plastid</location>
        <location evidence="2">Chloroplast</location>
    </subcellularLocation>
</comment>
<comment type="similarity">
    <text evidence="3">Belongs to the peptidase M50B family.</text>
</comment>
<keyword evidence="8" id="KW-0378">Hydrolase</keyword>
<evidence type="ECO:0000256" key="8">
    <source>
        <dbReference type="ARBA" id="ARBA00022801"/>
    </source>
</evidence>
<name>A0A7S3EZP4_9EUKA</name>
<proteinExistence type="inferred from homology"/>
<evidence type="ECO:0000256" key="3">
    <source>
        <dbReference type="ARBA" id="ARBA00007931"/>
    </source>
</evidence>
<dbReference type="GO" id="GO:0016020">
    <property type="term" value="C:membrane"/>
    <property type="evidence" value="ECO:0007669"/>
    <property type="project" value="UniProtKB-SubCell"/>
</dbReference>
<accession>A0A7S3EZP4</accession>
<evidence type="ECO:0000256" key="9">
    <source>
        <dbReference type="ARBA" id="ARBA00022946"/>
    </source>
</evidence>
<sequence length="196" mass="20504">MVGGACSVAAVVGGLALTSMAPDEAVASMPALSYETLHQSFLFSLLNELALGPPSGLASATEVHLHPLAIVGFTGLISNAVALLPCGRLDGGRLAVAAYGRRPAAALSGLCLVVLGLATLVSDEPQFLSFWALVVMLLFRQPEVPCINEVSPLDDARSRLLLPLLACSLLVLLPAPHFVPEYFDQDALRSMVFPIS</sequence>
<keyword evidence="5" id="KW-0934">Plastid</keyword>
<evidence type="ECO:0000256" key="6">
    <source>
        <dbReference type="ARBA" id="ARBA00022670"/>
    </source>
</evidence>
<evidence type="ECO:0000256" key="11">
    <source>
        <dbReference type="ARBA" id="ARBA00023136"/>
    </source>
</evidence>
<gene>
    <name evidence="13" type="ORF">HERI1096_LOCUS18672</name>
</gene>
<dbReference type="PANTHER" id="PTHR31412:SF0">
    <property type="entry name" value="ZINC METALLOPROTEASE EGY1, CHLOROPLASTIC-RELATED"/>
    <property type="match status" value="1"/>
</dbReference>
<evidence type="ECO:0000256" key="4">
    <source>
        <dbReference type="ARBA" id="ARBA00022528"/>
    </source>
</evidence>